<proteinExistence type="predicted"/>
<organism evidence="1">
    <name type="scientific">Arundo donax</name>
    <name type="common">Giant reed</name>
    <name type="synonym">Donax arundinaceus</name>
    <dbReference type="NCBI Taxonomy" id="35708"/>
    <lineage>
        <taxon>Eukaryota</taxon>
        <taxon>Viridiplantae</taxon>
        <taxon>Streptophyta</taxon>
        <taxon>Embryophyta</taxon>
        <taxon>Tracheophyta</taxon>
        <taxon>Spermatophyta</taxon>
        <taxon>Magnoliopsida</taxon>
        <taxon>Liliopsida</taxon>
        <taxon>Poales</taxon>
        <taxon>Poaceae</taxon>
        <taxon>PACMAD clade</taxon>
        <taxon>Arundinoideae</taxon>
        <taxon>Arundineae</taxon>
        <taxon>Arundo</taxon>
    </lineage>
</organism>
<name>A0A0A9R6M1_ARUDO</name>
<accession>A0A0A9R6M1</accession>
<dbReference type="EMBL" id="GBRH01276257">
    <property type="protein sequence ID" value="JAD21638.1"/>
    <property type="molecule type" value="Transcribed_RNA"/>
</dbReference>
<reference evidence="1" key="1">
    <citation type="submission" date="2014-09" db="EMBL/GenBank/DDBJ databases">
        <authorList>
            <person name="Magalhaes I.L.F."/>
            <person name="Oliveira U."/>
            <person name="Santos F.R."/>
            <person name="Vidigal T.H.D.A."/>
            <person name="Brescovit A.D."/>
            <person name="Santos A.J."/>
        </authorList>
    </citation>
    <scope>NUCLEOTIDE SEQUENCE</scope>
    <source>
        <tissue evidence="1">Shoot tissue taken approximately 20 cm above the soil surface</tissue>
    </source>
</reference>
<protein>
    <submittedName>
        <fullName evidence="1">Uncharacterized protein</fullName>
    </submittedName>
</protein>
<reference evidence="1" key="2">
    <citation type="journal article" date="2015" name="Data Brief">
        <title>Shoot transcriptome of the giant reed, Arundo donax.</title>
        <authorList>
            <person name="Barrero R.A."/>
            <person name="Guerrero F.D."/>
            <person name="Moolhuijzen P."/>
            <person name="Goolsby J.A."/>
            <person name="Tidwell J."/>
            <person name="Bellgard S.E."/>
            <person name="Bellgard M.I."/>
        </authorList>
    </citation>
    <scope>NUCLEOTIDE SEQUENCE</scope>
    <source>
        <tissue evidence="1">Shoot tissue taken approximately 20 cm above the soil surface</tissue>
    </source>
</reference>
<evidence type="ECO:0000313" key="1">
    <source>
        <dbReference type="EMBL" id="JAD21638.1"/>
    </source>
</evidence>
<dbReference type="AlphaFoldDB" id="A0A0A9R6M1"/>
<sequence length="49" mass="4965">MGRWYILGGPPAAAGGCGVGLPLEDIAAGAPRARRRGRARATGWRACGS</sequence>
<dbReference type="PROSITE" id="PS51257">
    <property type="entry name" value="PROKAR_LIPOPROTEIN"/>
    <property type="match status" value="1"/>
</dbReference>